<evidence type="ECO:0000313" key="4">
    <source>
        <dbReference type="Proteomes" id="UP000053424"/>
    </source>
</evidence>
<dbReference type="GO" id="GO:0005849">
    <property type="term" value="C:mRNA cleavage factor complex"/>
    <property type="evidence" value="ECO:0007669"/>
    <property type="project" value="TreeGrafter"/>
</dbReference>
<dbReference type="STRING" id="686832.A0A0C2Y8B9"/>
<dbReference type="GO" id="GO:0005737">
    <property type="term" value="C:cytoplasm"/>
    <property type="evidence" value="ECO:0007669"/>
    <property type="project" value="TreeGrafter"/>
</dbReference>
<keyword evidence="4" id="KW-1185">Reference proteome</keyword>
<dbReference type="AlphaFoldDB" id="A0A0C2Y8B9"/>
<dbReference type="PANTHER" id="PTHR15921:SF3">
    <property type="entry name" value="PRE-MRNA CLEAVAGE COMPLEX 2 PROTEIN PCF11"/>
    <property type="match status" value="1"/>
</dbReference>
<feature type="compositionally biased region" description="Pro residues" evidence="1">
    <location>
        <begin position="104"/>
        <end position="120"/>
    </location>
</feature>
<evidence type="ECO:0000256" key="1">
    <source>
        <dbReference type="SAM" id="MobiDB-lite"/>
    </source>
</evidence>
<organism evidence="3 4">
    <name type="scientific">Hebeloma cylindrosporum</name>
    <dbReference type="NCBI Taxonomy" id="76867"/>
    <lineage>
        <taxon>Eukaryota</taxon>
        <taxon>Fungi</taxon>
        <taxon>Dikarya</taxon>
        <taxon>Basidiomycota</taxon>
        <taxon>Agaricomycotina</taxon>
        <taxon>Agaricomycetes</taxon>
        <taxon>Agaricomycetidae</taxon>
        <taxon>Agaricales</taxon>
        <taxon>Agaricineae</taxon>
        <taxon>Hymenogastraceae</taxon>
        <taxon>Hebeloma</taxon>
    </lineage>
</organism>
<name>A0A0C2Y8B9_HEBCY</name>
<evidence type="ECO:0000259" key="2">
    <source>
        <dbReference type="Pfam" id="PF21936"/>
    </source>
</evidence>
<reference evidence="3 4" key="1">
    <citation type="submission" date="2014-04" db="EMBL/GenBank/DDBJ databases">
        <authorList>
            <consortium name="DOE Joint Genome Institute"/>
            <person name="Kuo A."/>
            <person name="Gay G."/>
            <person name="Dore J."/>
            <person name="Kohler A."/>
            <person name="Nagy L.G."/>
            <person name="Floudas D."/>
            <person name="Copeland A."/>
            <person name="Barry K.W."/>
            <person name="Cichocki N."/>
            <person name="Veneault-Fourrey C."/>
            <person name="LaButti K."/>
            <person name="Lindquist E.A."/>
            <person name="Lipzen A."/>
            <person name="Lundell T."/>
            <person name="Morin E."/>
            <person name="Murat C."/>
            <person name="Sun H."/>
            <person name="Tunlid A."/>
            <person name="Henrissat B."/>
            <person name="Grigoriev I.V."/>
            <person name="Hibbett D.S."/>
            <person name="Martin F."/>
            <person name="Nordberg H.P."/>
            <person name="Cantor M.N."/>
            <person name="Hua S.X."/>
        </authorList>
    </citation>
    <scope>NUCLEOTIDE SEQUENCE [LARGE SCALE GENOMIC DNA]</scope>
    <source>
        <strain evidence="4">h7</strain>
    </source>
</reference>
<feature type="region of interest" description="Disordered" evidence="1">
    <location>
        <begin position="102"/>
        <end position="121"/>
    </location>
</feature>
<dbReference type="Pfam" id="PF21936">
    <property type="entry name" value="Pcf11_C"/>
    <property type="match status" value="1"/>
</dbReference>
<feature type="domain" description="Pcf11 C-terminal" evidence="2">
    <location>
        <begin position="347"/>
        <end position="399"/>
    </location>
</feature>
<dbReference type="InterPro" id="IPR045154">
    <property type="entry name" value="PCF11-like"/>
</dbReference>
<proteinExistence type="predicted"/>
<dbReference type="GO" id="GO:0031124">
    <property type="term" value="P:mRNA 3'-end processing"/>
    <property type="evidence" value="ECO:0007669"/>
    <property type="project" value="InterPro"/>
</dbReference>
<dbReference type="OrthoDB" id="2129491at2759"/>
<accession>A0A0C2Y8B9</accession>
<dbReference type="PANTHER" id="PTHR15921">
    <property type="entry name" value="PRE-MRNA CLEAVAGE COMPLEX II"/>
    <property type="match status" value="1"/>
</dbReference>
<reference evidence="4" key="2">
    <citation type="submission" date="2015-01" db="EMBL/GenBank/DDBJ databases">
        <title>Evolutionary Origins and Diversification of the Mycorrhizal Mutualists.</title>
        <authorList>
            <consortium name="DOE Joint Genome Institute"/>
            <consortium name="Mycorrhizal Genomics Consortium"/>
            <person name="Kohler A."/>
            <person name="Kuo A."/>
            <person name="Nagy L.G."/>
            <person name="Floudas D."/>
            <person name="Copeland A."/>
            <person name="Barry K.W."/>
            <person name="Cichocki N."/>
            <person name="Veneault-Fourrey C."/>
            <person name="LaButti K."/>
            <person name="Lindquist E.A."/>
            <person name="Lipzen A."/>
            <person name="Lundell T."/>
            <person name="Morin E."/>
            <person name="Murat C."/>
            <person name="Riley R."/>
            <person name="Ohm R."/>
            <person name="Sun H."/>
            <person name="Tunlid A."/>
            <person name="Henrissat B."/>
            <person name="Grigoriev I.V."/>
            <person name="Hibbett D.S."/>
            <person name="Martin F."/>
        </authorList>
    </citation>
    <scope>NUCLEOTIDE SEQUENCE [LARGE SCALE GENOMIC DNA]</scope>
    <source>
        <strain evidence="4">h7</strain>
    </source>
</reference>
<dbReference type="GO" id="GO:0006369">
    <property type="term" value="P:termination of RNA polymerase II transcription"/>
    <property type="evidence" value="ECO:0007669"/>
    <property type="project" value="InterPro"/>
</dbReference>
<dbReference type="InterPro" id="IPR054127">
    <property type="entry name" value="Pcf11_C"/>
</dbReference>
<dbReference type="HOGENOM" id="CLU_015606_2_0_1"/>
<dbReference type="GO" id="GO:0000993">
    <property type="term" value="F:RNA polymerase II complex binding"/>
    <property type="evidence" value="ECO:0007669"/>
    <property type="project" value="InterPro"/>
</dbReference>
<gene>
    <name evidence="3" type="ORF">M413DRAFT_441145</name>
</gene>
<evidence type="ECO:0000313" key="3">
    <source>
        <dbReference type="EMBL" id="KIM46083.1"/>
    </source>
</evidence>
<protein>
    <recommendedName>
        <fullName evidence="2">Pcf11 C-terminal domain-containing protein</fullName>
    </recommendedName>
</protein>
<dbReference type="Proteomes" id="UP000053424">
    <property type="component" value="Unassembled WGS sequence"/>
</dbReference>
<feature type="region of interest" description="Disordered" evidence="1">
    <location>
        <begin position="415"/>
        <end position="494"/>
    </location>
</feature>
<dbReference type="EMBL" id="KN831771">
    <property type="protein sequence ID" value="KIM46083.1"/>
    <property type="molecule type" value="Genomic_DNA"/>
</dbReference>
<feature type="compositionally biased region" description="Pro residues" evidence="1">
    <location>
        <begin position="439"/>
        <end position="454"/>
    </location>
</feature>
<sequence>MGKELFGVQQQIAIERGVWGAGSDTSNMKFHSGSGLITKSQVLSELQFTLGQKERALQASPYDTLTQNHIAVLHQLRMHVEAGVSQEELRQILGQLRNLVKTSAPPPIPQPPIPQPPIPAPSWQTQPPFPPSVPVPQLYPRASTSAMKLEQHAVIDPQPTDSASVSVPPAVAPDNIANLLSTLLKAGVVSASGTPLGAGSTVTEIPAGEPSKPVDPKHEVFRAYRNNILTERVNLSNFDSVKSSFIVELLYDSQSLQCKQCGLRFHDTALGKRTHNDHLDMHFRQNRKASEDSGRGHSRSWFIGIDDWIHEGEGKEGGSSHQPGRRNTKAAAVADNAKVEADLRAQYVIVPAGDEAQVVSCPICKETLKSEFLEDDEEWVWKNATRKDDRIYHATCYAEAVASTSSLAARLRIEKAHGSRSATPEVHPMAGMQSGTRMTPPPDLRISPSLPPTPDSKIAGIKRKVENSDSNIPEEASGTPPAKKVAVSESSSTS</sequence>
<dbReference type="GO" id="GO:0003729">
    <property type="term" value="F:mRNA binding"/>
    <property type="evidence" value="ECO:0007669"/>
    <property type="project" value="InterPro"/>
</dbReference>